<name>A0A6I1GML8_9BIFI</name>
<accession>A0A6I1GML8</accession>
<dbReference type="Pfam" id="PF17853">
    <property type="entry name" value="GGDEF_2"/>
    <property type="match status" value="1"/>
</dbReference>
<dbReference type="InterPro" id="IPR008599">
    <property type="entry name" value="Diacid_rec"/>
</dbReference>
<gene>
    <name evidence="5" type="ORF">F7D08_1619</name>
</gene>
<dbReference type="AlphaFoldDB" id="A0A6I1GML8"/>
<dbReference type="InterPro" id="IPR042070">
    <property type="entry name" value="PucR_C-HTH_sf"/>
</dbReference>
<dbReference type="PANTHER" id="PTHR33744:SF15">
    <property type="entry name" value="CARBOHYDRATE DIACID REGULATOR"/>
    <property type="match status" value="1"/>
</dbReference>
<dbReference type="Gene3D" id="1.10.10.2840">
    <property type="entry name" value="PucR C-terminal helix-turn-helix domain"/>
    <property type="match status" value="1"/>
</dbReference>
<reference evidence="5 6" key="1">
    <citation type="submission" date="2019-09" db="EMBL/GenBank/DDBJ databases">
        <title>Characterization of the phylogenetic diversity of two novel species belonging to the genus Bifidobacterium: Bifidobacterium cebidarum sp. nov. and Bifidobacterium leontopitheci sp. nov.</title>
        <authorList>
            <person name="Lugli G.A."/>
            <person name="Duranti S."/>
            <person name="Milani C."/>
            <person name="Turroni F."/>
            <person name="Ventura M."/>
        </authorList>
    </citation>
    <scope>NUCLEOTIDE SEQUENCE [LARGE SCALE GENOMIC DNA]</scope>
    <source>
        <strain evidence="5 6">LMG 31469</strain>
    </source>
</reference>
<feature type="domain" description="Putative sugar diacid recognition" evidence="2">
    <location>
        <begin position="3"/>
        <end position="127"/>
    </location>
</feature>
<dbReference type="InterPro" id="IPR051448">
    <property type="entry name" value="CdaR-like_regulators"/>
</dbReference>
<proteinExistence type="inferred from homology"/>
<protein>
    <submittedName>
        <fullName evidence="5">Sugar diacid recognition</fullName>
    </submittedName>
</protein>
<dbReference type="PANTHER" id="PTHR33744">
    <property type="entry name" value="CARBOHYDRATE DIACID REGULATOR"/>
    <property type="match status" value="1"/>
</dbReference>
<dbReference type="EMBL" id="WBVS01000009">
    <property type="protein sequence ID" value="KAB7787023.1"/>
    <property type="molecule type" value="Genomic_DNA"/>
</dbReference>
<comment type="similarity">
    <text evidence="1">Belongs to the CdaR family.</text>
</comment>
<evidence type="ECO:0000313" key="6">
    <source>
        <dbReference type="Proteomes" id="UP000468413"/>
    </source>
</evidence>
<dbReference type="Pfam" id="PF05651">
    <property type="entry name" value="Diacid_rec"/>
    <property type="match status" value="1"/>
</dbReference>
<organism evidence="5 6">
    <name type="scientific">Bifidobacterium cebidarum</name>
    <dbReference type="NCBI Taxonomy" id="2650773"/>
    <lineage>
        <taxon>Bacteria</taxon>
        <taxon>Bacillati</taxon>
        <taxon>Actinomycetota</taxon>
        <taxon>Actinomycetes</taxon>
        <taxon>Bifidobacteriales</taxon>
        <taxon>Bifidobacteriaceae</taxon>
        <taxon>Bifidobacterium</taxon>
    </lineage>
</organism>
<feature type="domain" description="CdaR GGDEF-like" evidence="4">
    <location>
        <begin position="149"/>
        <end position="284"/>
    </location>
</feature>
<dbReference type="Pfam" id="PF13556">
    <property type="entry name" value="HTH_30"/>
    <property type="match status" value="1"/>
</dbReference>
<feature type="domain" description="PucR C-terminal helix-turn-helix" evidence="3">
    <location>
        <begin position="356"/>
        <end position="408"/>
    </location>
</feature>
<evidence type="ECO:0000259" key="4">
    <source>
        <dbReference type="Pfam" id="PF17853"/>
    </source>
</evidence>
<dbReference type="InterPro" id="IPR025736">
    <property type="entry name" value="PucR_C-HTH_dom"/>
</dbReference>
<dbReference type="Proteomes" id="UP000468413">
    <property type="component" value="Unassembled WGS sequence"/>
</dbReference>
<sequence length="420" mass="46102">MDIDPRIASTIVENIKGALNHDINFFDTSGHIIASTDPARVDTDHEAARLAARTGQSVAVDAEHPFAGARDGINVPVMQGDAVIAVIGITGERAEVEPFGNVIKKMTEILVRENLEQVSRFDRRMMAANLTNLLIAPQPDTGLIDYLTDTLNVDLTVPRVVAVGRLHVPRKLRNETVQHVGIAHIAATQSGTAHNNVAQDNTYDMVDRLMASQPHSLYSIYGGEFRVILAADGTDGRPPAYLNTLDQIARTVSQITGYPLVFGISESVHAIADYREAYLQARSAELWLAFLHQQHGSAAATEPATNSGYSRTLEYDDSALGMALCAIKDTIAERFSNQILSGLSEEEKDEAAVLFDAYTKHNGSIGHTAEELFLHKNTVQNRLNKIARATGYNPRDLSDYTLLSLAFALRRLLKFWWTTP</sequence>
<comment type="caution">
    <text evidence="5">The sequence shown here is derived from an EMBL/GenBank/DDBJ whole genome shotgun (WGS) entry which is preliminary data.</text>
</comment>
<evidence type="ECO:0000259" key="2">
    <source>
        <dbReference type="Pfam" id="PF05651"/>
    </source>
</evidence>
<evidence type="ECO:0000313" key="5">
    <source>
        <dbReference type="EMBL" id="KAB7787023.1"/>
    </source>
</evidence>
<evidence type="ECO:0000259" key="3">
    <source>
        <dbReference type="Pfam" id="PF13556"/>
    </source>
</evidence>
<dbReference type="RefSeq" id="WP_152210183.1">
    <property type="nucleotide sequence ID" value="NZ_WBVS01000009.1"/>
</dbReference>
<evidence type="ECO:0000256" key="1">
    <source>
        <dbReference type="ARBA" id="ARBA00006754"/>
    </source>
</evidence>
<dbReference type="InterPro" id="IPR041522">
    <property type="entry name" value="CdaR_GGDEF"/>
</dbReference>
<keyword evidence="6" id="KW-1185">Reference proteome</keyword>